<feature type="chain" id="PRO_5047154082" evidence="1">
    <location>
        <begin position="27"/>
        <end position="911"/>
    </location>
</feature>
<reference evidence="3 4" key="1">
    <citation type="journal article" date="2024" name="Int. J. Syst. Evol. Microbiol.">
        <title>Paenibacillus hexagrammi sp. nov., a novel bacterium isolated from the gut content of Hexagrammos agrammus.</title>
        <authorList>
            <person name="Jung H.K."/>
            <person name="Kim D.G."/>
            <person name="Zin H."/>
            <person name="Park J."/>
            <person name="Jung H."/>
            <person name="Kim Y.O."/>
            <person name="Kong H.J."/>
            <person name="Kim J.W."/>
            <person name="Kim Y.S."/>
        </authorList>
    </citation>
    <scope>NUCLEOTIDE SEQUENCE [LARGE SCALE GENOMIC DNA]</scope>
    <source>
        <strain evidence="3 4">YPD9-1</strain>
    </source>
</reference>
<sequence>MKKQKLANALLSSLIVTSLAATPAFAESTTTTSLTTSASNSNVKLSFPDVASDYWGIRHITKLALEGIIQGYEDGSYGAEKSVTQQDVLIMATRMMGLEAQAKAMTATTVFPDFMLVDDYARNYVALALQKGLISNEEEKARSQMDADSKEKWGQRKASREWVAEVVIRAIGKQSLAQGMGSLPTSFTDNNEISYSALGYVNAAVSLNVVNGFEDGSFQPKGSVTRAQMAAFLSRSQSDLTELPQHAVRGYLTSLSSSTISISDSDGNTSTYKIDPQTVFYGNKDDNAIDPSLLEETYEVSLVQNNGTAYYVEIVKDELQMDIYDGKLLKLNMNNLTAILDDYVSYNLAPDVTVTDADGRGLSLASVVEGSIIELRRNKLMKGDKITSIIVKQVPVNKTAVGVIQTINKDTHQLGFLESTTGQTEAFGYSSNLIVTLPDNSLIDINSLHVGDSIEYTVNNSEVVKIGVKKQADVGVTVEGTLKDVSDDKSYLTITKASGNALAAYELSDNVQVQIDGLATASIYDVAPGDSVKLDVLNNKVTLITVTNRSIENLYFAKIISYDTTNKILTVQDNAGVPHAYQITESISIKYAGTTLPFASFSNTFTAGKYVDLLVSKNNVTSIQMSTQLNGTLTQLNLQTNDVTIKTDSGQNLTFKLTYAPTVEIPNRSSSTLSDLKVGDNVGIILSYDQSIVTNIVISNTSLYKVVTTNVNSKQMTVQDSSNTLYSVALDSVPIVKADQTSGTISDILADEYVKVSYKGKSAVKVELVNTIRGKVIALDAASSSLTVQDFTGTNQVVGLGGNYAVKLNGGSTLSFASIKVGDRVQVTKDATDKIIVQVAAAAKREFSMYNNIVNQMVFKSTSSGDKTSYNIYPRAYFHKGSDILTAASFKEGDQILFYVLDDKIVEMEVQ</sequence>
<feature type="domain" description="SLH" evidence="2">
    <location>
        <begin position="184"/>
        <end position="247"/>
    </location>
</feature>
<dbReference type="Proteomes" id="UP001649230">
    <property type="component" value="Chromosome"/>
</dbReference>
<dbReference type="Pfam" id="PF00395">
    <property type="entry name" value="SLH"/>
    <property type="match status" value="2"/>
</dbReference>
<evidence type="ECO:0000259" key="2">
    <source>
        <dbReference type="PROSITE" id="PS51272"/>
    </source>
</evidence>
<dbReference type="EMBL" id="CP090978">
    <property type="protein sequence ID" value="UJF36116.1"/>
    <property type="molecule type" value="Genomic_DNA"/>
</dbReference>
<proteinExistence type="predicted"/>
<name>A0ABY3SQ97_9BACL</name>
<dbReference type="PROSITE" id="PS51272">
    <property type="entry name" value="SLH"/>
    <property type="match status" value="2"/>
</dbReference>
<protein>
    <submittedName>
        <fullName evidence="3">S-layer homology domain-containing protein</fullName>
    </submittedName>
</protein>
<feature type="domain" description="SLH" evidence="2">
    <location>
        <begin position="43"/>
        <end position="106"/>
    </location>
</feature>
<organism evidence="3 4">
    <name type="scientific">Paenibacillus hexagrammi</name>
    <dbReference type="NCBI Taxonomy" id="2908839"/>
    <lineage>
        <taxon>Bacteria</taxon>
        <taxon>Bacillati</taxon>
        <taxon>Bacillota</taxon>
        <taxon>Bacilli</taxon>
        <taxon>Bacillales</taxon>
        <taxon>Paenibacillaceae</taxon>
        <taxon>Paenibacillus</taxon>
    </lineage>
</organism>
<dbReference type="RefSeq" id="WP_235122671.1">
    <property type="nucleotide sequence ID" value="NZ_CP090978.1"/>
</dbReference>
<evidence type="ECO:0000313" key="3">
    <source>
        <dbReference type="EMBL" id="UJF36116.1"/>
    </source>
</evidence>
<dbReference type="InterPro" id="IPR001119">
    <property type="entry name" value="SLH_dom"/>
</dbReference>
<accession>A0ABY3SQ97</accession>
<keyword evidence="4" id="KW-1185">Reference proteome</keyword>
<gene>
    <name evidence="3" type="ORF">L0M14_14235</name>
</gene>
<dbReference type="PANTHER" id="PTHR43308">
    <property type="entry name" value="OUTER MEMBRANE PROTEIN ALPHA-RELATED"/>
    <property type="match status" value="1"/>
</dbReference>
<feature type="signal peptide" evidence="1">
    <location>
        <begin position="1"/>
        <end position="26"/>
    </location>
</feature>
<evidence type="ECO:0000313" key="4">
    <source>
        <dbReference type="Proteomes" id="UP001649230"/>
    </source>
</evidence>
<dbReference type="InterPro" id="IPR051465">
    <property type="entry name" value="Cell_Envelope_Struct_Comp"/>
</dbReference>
<keyword evidence="1" id="KW-0732">Signal</keyword>
<dbReference type="PANTHER" id="PTHR43308:SF5">
    <property type="entry name" value="S-LAYER PROTEIN _ PEPTIDOGLYCAN ENDO-BETA-N-ACETYLGLUCOSAMINIDASE"/>
    <property type="match status" value="1"/>
</dbReference>
<evidence type="ECO:0000256" key="1">
    <source>
        <dbReference type="SAM" id="SignalP"/>
    </source>
</evidence>